<dbReference type="OrthoDB" id="185479at2"/>
<organism evidence="2 3">
    <name type="scientific">Rubritalea profundi</name>
    <dbReference type="NCBI Taxonomy" id="1658618"/>
    <lineage>
        <taxon>Bacteria</taxon>
        <taxon>Pseudomonadati</taxon>
        <taxon>Verrucomicrobiota</taxon>
        <taxon>Verrucomicrobiia</taxon>
        <taxon>Verrucomicrobiales</taxon>
        <taxon>Rubritaleaceae</taxon>
        <taxon>Rubritalea</taxon>
    </lineage>
</organism>
<comment type="caution">
    <text evidence="2">The sequence shown here is derived from an EMBL/GenBank/DDBJ whole genome shotgun (WGS) entry which is preliminary data.</text>
</comment>
<dbReference type="Proteomes" id="UP000239907">
    <property type="component" value="Unassembled WGS sequence"/>
</dbReference>
<dbReference type="EMBL" id="MQWA01000001">
    <property type="protein sequence ID" value="PQJ29031.1"/>
    <property type="molecule type" value="Genomic_DNA"/>
</dbReference>
<protein>
    <submittedName>
        <fullName evidence="2">Uncharacterized protein</fullName>
    </submittedName>
</protein>
<proteinExistence type="predicted"/>
<keyword evidence="3" id="KW-1185">Reference proteome</keyword>
<evidence type="ECO:0000256" key="1">
    <source>
        <dbReference type="SAM" id="SignalP"/>
    </source>
</evidence>
<reference evidence="2 3" key="1">
    <citation type="submission" date="2016-12" db="EMBL/GenBank/DDBJ databases">
        <title>Study of bacterial adaptation to deep sea.</title>
        <authorList>
            <person name="Song J."/>
            <person name="Yoshizawa S."/>
            <person name="Kogure K."/>
        </authorList>
    </citation>
    <scope>NUCLEOTIDE SEQUENCE [LARGE SCALE GENOMIC DNA]</scope>
    <source>
        <strain evidence="2 3">SAORIC-165</strain>
    </source>
</reference>
<name>A0A2S7U3L9_9BACT</name>
<accession>A0A2S7U3L9</accession>
<dbReference type="AlphaFoldDB" id="A0A2S7U3L9"/>
<evidence type="ECO:0000313" key="3">
    <source>
        <dbReference type="Proteomes" id="UP000239907"/>
    </source>
</evidence>
<feature type="signal peptide" evidence="1">
    <location>
        <begin position="1"/>
        <end position="20"/>
    </location>
</feature>
<feature type="chain" id="PRO_5015448456" evidence="1">
    <location>
        <begin position="21"/>
        <end position="259"/>
    </location>
</feature>
<gene>
    <name evidence="2" type="ORF">BSZ32_11385</name>
</gene>
<dbReference type="RefSeq" id="WP_105043524.1">
    <property type="nucleotide sequence ID" value="NZ_MQWA01000001.1"/>
</dbReference>
<evidence type="ECO:0000313" key="2">
    <source>
        <dbReference type="EMBL" id="PQJ29031.1"/>
    </source>
</evidence>
<keyword evidence="1" id="KW-0732">Signal</keyword>
<sequence>MNIINTTVVSAALIAGSVHAGEIQPIVTPTPEVSPVSGTLDLSYNTHFVSYGADVWGVGTDFGTDATFNPSINLDYAVTDNLTLSTGVWFDVNGNAPPSIGGDVQEVDFWLGAAYAMGSHSMSVTYQAWEYASDTEKIVDVAYGYDHWLNPSALAHFRVDEGASGGNTGVFFVLGVEPGKKFESFSLSFPVAVAFTPDDFHGGDSGFGYASAGIQASYPFSHGWSLNGGLTGYMTNDEVIPGNVDENFLTGNIGVSLNF</sequence>